<feature type="signal peptide" evidence="1">
    <location>
        <begin position="1"/>
        <end position="23"/>
    </location>
</feature>
<evidence type="ECO:0000313" key="2">
    <source>
        <dbReference type="EMBL" id="MFD1215462.1"/>
    </source>
</evidence>
<evidence type="ECO:0000313" key="3">
    <source>
        <dbReference type="Proteomes" id="UP001597264"/>
    </source>
</evidence>
<sequence length="184" mass="19207">MKKYALRSLLAIATAAATFGATAAQNPDAATANDSSGNFIITMNLAPYIIVNQFDDLELTVDPANGASGKEDICVGGYGFPDYSIAFSSGNGTPEMPFALKGATDSVPYAVQFANNITDETGADVLDDGTLGADIRHNRNATVSDCLTDGEENASIFIAVDADDWQNTSEQSFSDTLTVTVSAI</sequence>
<organism evidence="2 3">
    <name type="scientific">Microbulbifer celer</name>
    <dbReference type="NCBI Taxonomy" id="435905"/>
    <lineage>
        <taxon>Bacteria</taxon>
        <taxon>Pseudomonadati</taxon>
        <taxon>Pseudomonadota</taxon>
        <taxon>Gammaproteobacteria</taxon>
        <taxon>Cellvibrionales</taxon>
        <taxon>Microbulbiferaceae</taxon>
        <taxon>Microbulbifer</taxon>
    </lineage>
</organism>
<dbReference type="Proteomes" id="UP001597264">
    <property type="component" value="Unassembled WGS sequence"/>
</dbReference>
<comment type="caution">
    <text evidence="2">The sequence shown here is derived from an EMBL/GenBank/DDBJ whole genome shotgun (WGS) entry which is preliminary data.</text>
</comment>
<feature type="chain" id="PRO_5045811549" description="Secreted protein" evidence="1">
    <location>
        <begin position="24"/>
        <end position="184"/>
    </location>
</feature>
<accession>A0ABW3U4W5</accession>
<protein>
    <recommendedName>
        <fullName evidence="4">Secreted protein</fullName>
    </recommendedName>
</protein>
<evidence type="ECO:0008006" key="4">
    <source>
        <dbReference type="Google" id="ProtNLM"/>
    </source>
</evidence>
<gene>
    <name evidence="2" type="ORF">ACFQ2X_02525</name>
</gene>
<proteinExistence type="predicted"/>
<dbReference type="RefSeq" id="WP_230437794.1">
    <property type="nucleotide sequence ID" value="NZ_CP087715.1"/>
</dbReference>
<keyword evidence="3" id="KW-1185">Reference proteome</keyword>
<name>A0ABW3U4W5_9GAMM</name>
<evidence type="ECO:0000256" key="1">
    <source>
        <dbReference type="SAM" id="SignalP"/>
    </source>
</evidence>
<keyword evidence="1" id="KW-0732">Signal</keyword>
<dbReference type="EMBL" id="JBHTLR010000004">
    <property type="protein sequence ID" value="MFD1215462.1"/>
    <property type="molecule type" value="Genomic_DNA"/>
</dbReference>
<reference evidence="3" key="1">
    <citation type="journal article" date="2019" name="Int. J. Syst. Evol. Microbiol.">
        <title>The Global Catalogue of Microorganisms (GCM) 10K type strain sequencing project: providing services to taxonomists for standard genome sequencing and annotation.</title>
        <authorList>
            <consortium name="The Broad Institute Genomics Platform"/>
            <consortium name="The Broad Institute Genome Sequencing Center for Infectious Disease"/>
            <person name="Wu L."/>
            <person name="Ma J."/>
        </authorList>
    </citation>
    <scope>NUCLEOTIDE SEQUENCE [LARGE SCALE GENOMIC DNA]</scope>
    <source>
        <strain evidence="3">CCUG 54356</strain>
    </source>
</reference>